<sequence>MSSPVKNNRRIHDDKAKKLKLSDKASSFHGRTPETMAVAKLHRPRTVPDLLAGRRLAGVSSPEVKPAKLTKLLLNVTVQRSLGPVMVIMSLESTVGELIAAVLRQYAKEGRRPIIDTNNTAAFDLHYSQFSLESLERGEKLIDLGSRNFFMCGGGGVTTATATCWKEAEKGATKNGWLKFMDFLF</sequence>
<keyword evidence="4" id="KW-1185">Reference proteome</keyword>
<feature type="compositionally biased region" description="Basic and acidic residues" evidence="1">
    <location>
        <begin position="10"/>
        <end position="23"/>
    </location>
</feature>
<proteinExistence type="predicted"/>
<evidence type="ECO:0000259" key="2">
    <source>
        <dbReference type="Pfam" id="PF23156"/>
    </source>
</evidence>
<comment type="caution">
    <text evidence="3">The sequence shown here is derived from an EMBL/GenBank/DDBJ whole genome shotgun (WGS) entry which is preliminary data.</text>
</comment>
<reference evidence="3" key="2">
    <citation type="submission" date="2023-05" db="EMBL/GenBank/DDBJ databases">
        <authorList>
            <person name="Schelkunov M.I."/>
        </authorList>
    </citation>
    <scope>NUCLEOTIDE SEQUENCE</scope>
    <source>
        <strain evidence="3">Hsosn_3</strain>
        <tissue evidence="3">Leaf</tissue>
    </source>
</reference>
<reference evidence="3" key="1">
    <citation type="submission" date="2023-02" db="EMBL/GenBank/DDBJ databases">
        <title>Genome of toxic invasive species Heracleum sosnowskyi carries increased number of genes despite the absence of recent whole-genome duplications.</title>
        <authorList>
            <person name="Schelkunov M."/>
            <person name="Shtratnikova V."/>
            <person name="Makarenko M."/>
            <person name="Klepikova A."/>
            <person name="Omelchenko D."/>
            <person name="Novikova G."/>
            <person name="Obukhova E."/>
            <person name="Bogdanov V."/>
            <person name="Penin A."/>
            <person name="Logacheva M."/>
        </authorList>
    </citation>
    <scope>NUCLEOTIDE SEQUENCE</scope>
    <source>
        <strain evidence="3">Hsosn_3</strain>
        <tissue evidence="3">Leaf</tissue>
    </source>
</reference>
<dbReference type="Proteomes" id="UP001237642">
    <property type="component" value="Unassembled WGS sequence"/>
</dbReference>
<name>A0AAD8J7I6_9APIA</name>
<feature type="domain" description="DUF7054" evidence="2">
    <location>
        <begin position="68"/>
        <end position="152"/>
    </location>
</feature>
<gene>
    <name evidence="3" type="ORF">POM88_008172</name>
</gene>
<dbReference type="PANTHER" id="PTHR33270:SF24">
    <property type="entry name" value="EXPRESSED PROTEIN"/>
    <property type="match status" value="1"/>
</dbReference>
<evidence type="ECO:0000256" key="1">
    <source>
        <dbReference type="SAM" id="MobiDB-lite"/>
    </source>
</evidence>
<dbReference type="EMBL" id="JAUIZM010000002">
    <property type="protein sequence ID" value="KAK1398309.1"/>
    <property type="molecule type" value="Genomic_DNA"/>
</dbReference>
<evidence type="ECO:0000313" key="4">
    <source>
        <dbReference type="Proteomes" id="UP001237642"/>
    </source>
</evidence>
<dbReference type="PANTHER" id="PTHR33270">
    <property type="entry name" value="BNAC05G50380D PROTEIN"/>
    <property type="match status" value="1"/>
</dbReference>
<accession>A0AAD8J7I6</accession>
<protein>
    <submittedName>
        <fullName evidence="3">Zinc finger protein</fullName>
    </submittedName>
</protein>
<feature type="region of interest" description="Disordered" evidence="1">
    <location>
        <begin position="1"/>
        <end position="28"/>
    </location>
</feature>
<dbReference type="InterPro" id="IPR055482">
    <property type="entry name" value="DUF7054"/>
</dbReference>
<dbReference type="Pfam" id="PF23156">
    <property type="entry name" value="DUF7054"/>
    <property type="match status" value="1"/>
</dbReference>
<dbReference type="InterPro" id="IPR040358">
    <property type="entry name" value="At4g22758-like"/>
</dbReference>
<evidence type="ECO:0000313" key="3">
    <source>
        <dbReference type="EMBL" id="KAK1398309.1"/>
    </source>
</evidence>
<dbReference type="AlphaFoldDB" id="A0AAD8J7I6"/>
<organism evidence="3 4">
    <name type="scientific">Heracleum sosnowskyi</name>
    <dbReference type="NCBI Taxonomy" id="360622"/>
    <lineage>
        <taxon>Eukaryota</taxon>
        <taxon>Viridiplantae</taxon>
        <taxon>Streptophyta</taxon>
        <taxon>Embryophyta</taxon>
        <taxon>Tracheophyta</taxon>
        <taxon>Spermatophyta</taxon>
        <taxon>Magnoliopsida</taxon>
        <taxon>eudicotyledons</taxon>
        <taxon>Gunneridae</taxon>
        <taxon>Pentapetalae</taxon>
        <taxon>asterids</taxon>
        <taxon>campanulids</taxon>
        <taxon>Apiales</taxon>
        <taxon>Apiaceae</taxon>
        <taxon>Apioideae</taxon>
        <taxon>apioid superclade</taxon>
        <taxon>Tordylieae</taxon>
        <taxon>Tordyliinae</taxon>
        <taxon>Heracleum</taxon>
    </lineage>
</organism>